<dbReference type="InterPro" id="IPR036444">
    <property type="entry name" value="PLipase_A2_dom_sf"/>
</dbReference>
<evidence type="ECO:0000256" key="3">
    <source>
        <dbReference type="SAM" id="MobiDB-lite"/>
    </source>
</evidence>
<keyword evidence="5" id="KW-1185">Reference proteome</keyword>
<protein>
    <submittedName>
        <fullName evidence="4">Uncharacterized protein</fullName>
    </submittedName>
</protein>
<comment type="subcellular location">
    <subcellularLocation>
        <location evidence="1">Secreted</location>
    </subcellularLocation>
</comment>
<dbReference type="AlphaFoldDB" id="A0A830HWM5"/>
<dbReference type="GO" id="GO:0005576">
    <property type="term" value="C:extracellular region"/>
    <property type="evidence" value="ECO:0007669"/>
    <property type="project" value="UniProtKB-SubCell"/>
</dbReference>
<dbReference type="OrthoDB" id="10655024at2759"/>
<evidence type="ECO:0000313" key="4">
    <source>
        <dbReference type="EMBL" id="GHP11153.1"/>
    </source>
</evidence>
<accession>A0A830HWM5</accession>
<dbReference type="Gene3D" id="1.20.90.10">
    <property type="entry name" value="Phospholipase A2 domain"/>
    <property type="match status" value="1"/>
</dbReference>
<evidence type="ECO:0000256" key="2">
    <source>
        <dbReference type="ARBA" id="ARBA00022525"/>
    </source>
</evidence>
<organism evidence="4 5">
    <name type="scientific">Pycnococcus provasolii</name>
    <dbReference type="NCBI Taxonomy" id="41880"/>
    <lineage>
        <taxon>Eukaryota</taxon>
        <taxon>Viridiplantae</taxon>
        <taxon>Chlorophyta</taxon>
        <taxon>Pseudoscourfieldiophyceae</taxon>
        <taxon>Pseudoscourfieldiales</taxon>
        <taxon>Pycnococcaceae</taxon>
        <taxon>Pycnococcus</taxon>
    </lineage>
</organism>
<dbReference type="EMBL" id="BNJQ01000033">
    <property type="protein sequence ID" value="GHP11153.1"/>
    <property type="molecule type" value="Genomic_DNA"/>
</dbReference>
<proteinExistence type="predicted"/>
<keyword evidence="2" id="KW-0964">Secreted</keyword>
<feature type="compositionally biased region" description="Low complexity" evidence="3">
    <location>
        <begin position="1"/>
        <end position="27"/>
    </location>
</feature>
<dbReference type="GO" id="GO:0006644">
    <property type="term" value="P:phospholipid metabolic process"/>
    <property type="evidence" value="ECO:0007669"/>
    <property type="project" value="InterPro"/>
</dbReference>
<gene>
    <name evidence="4" type="ORF">PPROV_000988300</name>
</gene>
<comment type="caution">
    <text evidence="4">The sequence shown here is derived from an EMBL/GenBank/DDBJ whole genome shotgun (WGS) entry which is preliminary data.</text>
</comment>
<reference evidence="4" key="1">
    <citation type="submission" date="2020-10" db="EMBL/GenBank/DDBJ databases">
        <title>Unveiling of a novel bifunctional photoreceptor, Dualchrome1, isolated from a cosmopolitan green alga.</title>
        <authorList>
            <person name="Suzuki S."/>
            <person name="Kawachi M."/>
        </authorList>
    </citation>
    <scope>NUCLEOTIDE SEQUENCE</scope>
    <source>
        <strain evidence="4">NIES 2893</strain>
    </source>
</reference>
<evidence type="ECO:0000256" key="1">
    <source>
        <dbReference type="ARBA" id="ARBA00004613"/>
    </source>
</evidence>
<dbReference type="GO" id="GO:0004623">
    <property type="term" value="F:phospholipase A2 activity"/>
    <property type="evidence" value="ECO:0007669"/>
    <property type="project" value="InterPro"/>
</dbReference>
<sequence length="312" mass="33145">MSAASSSSSSSVSPAQTTTQSSSSSSSENNNNREMDALSTFVPTMRVCGNYCGPGWCGGTYVQEGPQCPFDQLPTDCNDACCKVHDQCCREDALEHKGCDQALVQCITDCAPSFDPGGEDPDPGPYAPGPGTKCDEMTSNWVRRVMQSAINLDVGQCGGFATATVTDAPPGAHTHGAGAMPLTAGGYHAWQIMGKGVLSYMFAFTQTTSWSVLTNTGTVALVNRDNFEHMARNEPYNAAAPDLCCDSRNVKSTVYEQGVRIDPCELSGDGTCEVFVVARCDNSYTDCAGRYSFDFLADKVGEGGLREVRAQV</sequence>
<evidence type="ECO:0000313" key="5">
    <source>
        <dbReference type="Proteomes" id="UP000660262"/>
    </source>
</evidence>
<dbReference type="Proteomes" id="UP000660262">
    <property type="component" value="Unassembled WGS sequence"/>
</dbReference>
<dbReference type="InterPro" id="IPR033113">
    <property type="entry name" value="PLA2_histidine"/>
</dbReference>
<dbReference type="GO" id="GO:0050482">
    <property type="term" value="P:arachidonate secretion"/>
    <property type="evidence" value="ECO:0007669"/>
    <property type="project" value="InterPro"/>
</dbReference>
<feature type="region of interest" description="Disordered" evidence="3">
    <location>
        <begin position="1"/>
        <end position="32"/>
    </location>
</feature>
<name>A0A830HWM5_9CHLO</name>
<dbReference type="PROSITE" id="PS00118">
    <property type="entry name" value="PA2_HIS"/>
    <property type="match status" value="1"/>
</dbReference>